<evidence type="ECO:0000256" key="2">
    <source>
        <dbReference type="ARBA" id="ARBA00006601"/>
    </source>
</evidence>
<feature type="binding site" evidence="10">
    <location>
        <position position="124"/>
    </location>
    <ligand>
        <name>NAD(+)</name>
        <dbReference type="ChEBI" id="CHEBI:57540"/>
    </ligand>
</feature>
<evidence type="ECO:0000256" key="9">
    <source>
        <dbReference type="PIRSR" id="PIRSR500134-2"/>
    </source>
</evidence>
<dbReference type="EMBL" id="RQYT01000019">
    <property type="protein sequence ID" value="RRD49305.1"/>
    <property type="molecule type" value="Genomic_DNA"/>
</dbReference>
<feature type="binding site" evidence="10">
    <location>
        <position position="153"/>
    </location>
    <ligand>
        <name>NAD(+)</name>
        <dbReference type="ChEBI" id="CHEBI:57540"/>
    </ligand>
</feature>
<keyword evidence="5 7" id="KW-0520">NAD</keyword>
<comment type="caution">
    <text evidence="12">The sequence shown here is derived from an EMBL/GenBank/DDBJ whole genome shotgun (WGS) entry which is preliminary data.</text>
</comment>
<dbReference type="Pfam" id="PF03720">
    <property type="entry name" value="UDPG_MGDP_dh_C"/>
    <property type="match status" value="1"/>
</dbReference>
<feature type="binding site" evidence="9">
    <location>
        <position position="263"/>
    </location>
    <ligand>
        <name>substrate</name>
    </ligand>
</feature>
<organism evidence="12 13">
    <name type="scientific">Arachnia propionica</name>
    <dbReference type="NCBI Taxonomy" id="1750"/>
    <lineage>
        <taxon>Bacteria</taxon>
        <taxon>Bacillati</taxon>
        <taxon>Actinomycetota</taxon>
        <taxon>Actinomycetes</taxon>
        <taxon>Propionibacteriales</taxon>
        <taxon>Propionibacteriaceae</taxon>
        <taxon>Arachnia</taxon>
    </lineage>
</organism>
<dbReference type="OrthoDB" id="5193947at2"/>
<dbReference type="InterPro" id="IPR036291">
    <property type="entry name" value="NAD(P)-bd_dom_sf"/>
</dbReference>
<dbReference type="GO" id="GO:0003979">
    <property type="term" value="F:UDP-glucose 6-dehydrogenase activity"/>
    <property type="evidence" value="ECO:0007669"/>
    <property type="project" value="UniProtKB-EC"/>
</dbReference>
<comment type="catalytic activity">
    <reaction evidence="6 7">
        <text>UDP-alpha-D-glucose + 2 NAD(+) + H2O = UDP-alpha-D-glucuronate + 2 NADH + 3 H(+)</text>
        <dbReference type="Rhea" id="RHEA:23596"/>
        <dbReference type="ChEBI" id="CHEBI:15377"/>
        <dbReference type="ChEBI" id="CHEBI:15378"/>
        <dbReference type="ChEBI" id="CHEBI:57540"/>
        <dbReference type="ChEBI" id="CHEBI:57945"/>
        <dbReference type="ChEBI" id="CHEBI:58052"/>
        <dbReference type="ChEBI" id="CHEBI:58885"/>
        <dbReference type="EC" id="1.1.1.22"/>
    </reaction>
</comment>
<dbReference type="GO" id="GO:0006065">
    <property type="term" value="P:UDP-glucuronate biosynthetic process"/>
    <property type="evidence" value="ECO:0007669"/>
    <property type="project" value="UniProtKB-UniPathway"/>
</dbReference>
<reference evidence="12 13" key="1">
    <citation type="submission" date="2018-11" db="EMBL/GenBank/DDBJ databases">
        <title>Genomes From Bacteria Associated with the Canine Oral Cavity: a Test Case for Automated Genome-Based Taxonomic Assignment.</title>
        <authorList>
            <person name="Coil D.A."/>
            <person name="Jospin G."/>
            <person name="Darling A.E."/>
            <person name="Wallis C."/>
            <person name="Davis I.J."/>
            <person name="Harris S."/>
            <person name="Eisen J.A."/>
            <person name="Holcombe L.J."/>
            <person name="O'Flynn C."/>
        </authorList>
    </citation>
    <scope>NUCLEOTIDE SEQUENCE [LARGE SCALE GENOMIC DNA]</scope>
    <source>
        <strain evidence="12 13">OH2822_COT-296</strain>
    </source>
</reference>
<dbReference type="InterPro" id="IPR028357">
    <property type="entry name" value="UDPglc_DH_bac"/>
</dbReference>
<dbReference type="PANTHER" id="PTHR43750:SF3">
    <property type="entry name" value="UDP-GLUCOSE 6-DEHYDROGENASE TUAD"/>
    <property type="match status" value="1"/>
</dbReference>
<evidence type="ECO:0000313" key="12">
    <source>
        <dbReference type="EMBL" id="RRD49305.1"/>
    </source>
</evidence>
<evidence type="ECO:0000256" key="1">
    <source>
        <dbReference type="ARBA" id="ARBA00004701"/>
    </source>
</evidence>
<evidence type="ECO:0000256" key="3">
    <source>
        <dbReference type="ARBA" id="ARBA00012954"/>
    </source>
</evidence>
<evidence type="ECO:0000259" key="11">
    <source>
        <dbReference type="SMART" id="SM00984"/>
    </source>
</evidence>
<dbReference type="InterPro" id="IPR008927">
    <property type="entry name" value="6-PGluconate_DH-like_C_sf"/>
</dbReference>
<evidence type="ECO:0000256" key="8">
    <source>
        <dbReference type="PIRSR" id="PIRSR500134-1"/>
    </source>
</evidence>
<accession>A0A3P1WSP4</accession>
<evidence type="ECO:0000256" key="4">
    <source>
        <dbReference type="ARBA" id="ARBA00023002"/>
    </source>
</evidence>
<dbReference type="Gene3D" id="3.40.50.720">
    <property type="entry name" value="NAD(P)-binding Rossmann-like Domain"/>
    <property type="match status" value="2"/>
</dbReference>
<protein>
    <recommendedName>
        <fullName evidence="3 7">UDP-glucose 6-dehydrogenase</fullName>
        <ecNumber evidence="3 7">1.1.1.22</ecNumber>
    </recommendedName>
</protein>
<comment type="similarity">
    <text evidence="2 7">Belongs to the UDP-glucose/GDP-mannose dehydrogenase family.</text>
</comment>
<evidence type="ECO:0000256" key="6">
    <source>
        <dbReference type="ARBA" id="ARBA00047473"/>
    </source>
</evidence>
<dbReference type="SUPFAM" id="SSF51735">
    <property type="entry name" value="NAD(P)-binding Rossmann-fold domains"/>
    <property type="match status" value="1"/>
</dbReference>
<feature type="binding site" evidence="10">
    <location>
        <position position="269"/>
    </location>
    <ligand>
        <name>NAD(+)</name>
        <dbReference type="ChEBI" id="CHEBI:57540"/>
    </ligand>
</feature>
<dbReference type="NCBIfam" id="TIGR03026">
    <property type="entry name" value="NDP-sugDHase"/>
    <property type="match status" value="1"/>
</dbReference>
<dbReference type="Pfam" id="PF03721">
    <property type="entry name" value="UDPG_MGDP_dh_N"/>
    <property type="match status" value="1"/>
</dbReference>
<evidence type="ECO:0000313" key="13">
    <source>
        <dbReference type="Proteomes" id="UP000280935"/>
    </source>
</evidence>
<comment type="pathway">
    <text evidence="1">Nucleotide-sugar biosynthesis; UDP-alpha-D-glucuronate biosynthesis; UDP-alpha-D-glucuronate from UDP-alpha-D-glucose: step 1/1.</text>
</comment>
<dbReference type="SMART" id="SM00984">
    <property type="entry name" value="UDPG_MGDP_dh_C"/>
    <property type="match status" value="1"/>
</dbReference>
<dbReference type="InterPro" id="IPR014027">
    <property type="entry name" value="UDP-Glc/GDP-Man_DH_C"/>
</dbReference>
<keyword evidence="4 7" id="KW-0560">Oxidoreductase</keyword>
<dbReference type="InterPro" id="IPR017476">
    <property type="entry name" value="UDP-Glc/GDP-Man"/>
</dbReference>
<evidence type="ECO:0000256" key="7">
    <source>
        <dbReference type="PIRNR" id="PIRNR000124"/>
    </source>
</evidence>
<feature type="active site" description="Nucleophile" evidence="8">
    <location>
        <position position="266"/>
    </location>
</feature>
<dbReference type="InterPro" id="IPR036220">
    <property type="entry name" value="UDP-Glc/GDP-Man_DH_C_sf"/>
</dbReference>
<feature type="binding site" evidence="9">
    <location>
        <begin position="255"/>
        <end position="259"/>
    </location>
    <ligand>
        <name>substrate</name>
    </ligand>
</feature>
<feature type="binding site" evidence="9">
    <location>
        <begin position="150"/>
        <end position="153"/>
    </location>
    <ligand>
        <name>substrate</name>
    </ligand>
</feature>
<dbReference type="PIRSF" id="PIRSF000124">
    <property type="entry name" value="UDPglc_GDPman_dh"/>
    <property type="match status" value="1"/>
</dbReference>
<feature type="binding site" evidence="10">
    <location>
        <position position="30"/>
    </location>
    <ligand>
        <name>NAD(+)</name>
        <dbReference type="ChEBI" id="CHEBI:57540"/>
    </ligand>
</feature>
<feature type="binding site" evidence="9">
    <location>
        <position position="210"/>
    </location>
    <ligand>
        <name>substrate</name>
    </ligand>
</feature>
<feature type="binding site" evidence="10">
    <location>
        <position position="335"/>
    </location>
    <ligand>
        <name>NAD(+)</name>
        <dbReference type="ChEBI" id="CHEBI:57540"/>
    </ligand>
</feature>
<dbReference type="InterPro" id="IPR001732">
    <property type="entry name" value="UDP-Glc/GDP-Man_DH_N"/>
</dbReference>
<evidence type="ECO:0000256" key="5">
    <source>
        <dbReference type="ARBA" id="ARBA00023027"/>
    </source>
</evidence>
<sequence>MRISVIGCGYLGAVHAACMASLGHDVLGVDVDEGRISALQQHRPPFYEPGFDSLLTEAAATGRLRFTTEPDPEELAAVDVHFIAVGTPQGPTGAADLSYVESAVASLLPVLERRPGALVVGKSTVPVGTAAALAERIEAAGGLLLWNPEFLREGFAIEDTLRPDRIVYGVSPDPDKARESQRLLDEVYASLLADGIPRLVTDYATAELVKVAANSFLATKISFINAMAEVCEVTGGDVTALAEAIGHDVRIGNRFLQAGVGFGGGCLPKDIRAFMARGEELGVTGLAFLKEVDRINQARRDRVVELATHSLGDGMSGANIAVLGAAFKPRSDDIRDSPALEIAARLQQAGAHVTVTDPKALDAVRARHPELHAVDDVNEALRDADLVLVLTEWAEFRTLDPSQLNQVRRKVVIDGRNCLDPVLWREAGWEYTGLGR</sequence>
<dbReference type="SUPFAM" id="SSF48179">
    <property type="entry name" value="6-phosphogluconate dehydrogenase C-terminal domain-like"/>
    <property type="match status" value="1"/>
</dbReference>
<dbReference type="GO" id="GO:0051287">
    <property type="term" value="F:NAD binding"/>
    <property type="evidence" value="ECO:0007669"/>
    <property type="project" value="InterPro"/>
</dbReference>
<feature type="binding site" evidence="10">
    <location>
        <position position="87"/>
    </location>
    <ligand>
        <name>NAD(+)</name>
        <dbReference type="ChEBI" id="CHEBI:57540"/>
    </ligand>
</feature>
<name>A0A3P1WSP4_9ACTN</name>
<dbReference type="PANTHER" id="PTHR43750">
    <property type="entry name" value="UDP-GLUCOSE 6-DEHYDROGENASE TUAD"/>
    <property type="match status" value="1"/>
</dbReference>
<dbReference type="SUPFAM" id="SSF52413">
    <property type="entry name" value="UDP-glucose/GDP-mannose dehydrogenase C-terminal domain"/>
    <property type="match status" value="1"/>
</dbReference>
<dbReference type="InterPro" id="IPR014026">
    <property type="entry name" value="UDP-Glc/GDP-Man_DH_dimer"/>
</dbReference>
<dbReference type="Proteomes" id="UP000280935">
    <property type="component" value="Unassembled WGS sequence"/>
</dbReference>
<evidence type="ECO:0000256" key="10">
    <source>
        <dbReference type="PIRSR" id="PIRSR500134-3"/>
    </source>
</evidence>
<feature type="binding site" evidence="10">
    <location>
        <position position="35"/>
    </location>
    <ligand>
        <name>NAD(+)</name>
        <dbReference type="ChEBI" id="CHEBI:57540"/>
    </ligand>
</feature>
<feature type="domain" description="UDP-glucose/GDP-mannose dehydrogenase C-terminal" evidence="11">
    <location>
        <begin position="321"/>
        <end position="421"/>
    </location>
</feature>
<dbReference type="Gene3D" id="1.20.5.100">
    <property type="entry name" value="Cytochrome c1, transmembrane anchor, C-terminal"/>
    <property type="match status" value="1"/>
</dbReference>
<dbReference type="UniPathway" id="UPA00038">
    <property type="reaction ID" value="UER00491"/>
</dbReference>
<dbReference type="EC" id="1.1.1.22" evidence="3 7"/>
<dbReference type="AlphaFoldDB" id="A0A3P1WSP4"/>
<gene>
    <name evidence="12" type="ORF">EII35_09055</name>
</gene>
<dbReference type="PIRSF" id="PIRSF500134">
    <property type="entry name" value="UDPglc_DH_bac"/>
    <property type="match status" value="1"/>
</dbReference>
<dbReference type="RefSeq" id="WP_125228145.1">
    <property type="nucleotide sequence ID" value="NZ_RQYT01000019.1"/>
</dbReference>
<dbReference type="Pfam" id="PF00984">
    <property type="entry name" value="UDPG_MGDP_dh"/>
    <property type="match status" value="1"/>
</dbReference>
<feature type="binding site" evidence="9">
    <location>
        <position position="328"/>
    </location>
    <ligand>
        <name>substrate</name>
    </ligand>
</feature>
<proteinExistence type="inferred from homology"/>
<dbReference type="GO" id="GO:0000271">
    <property type="term" value="P:polysaccharide biosynthetic process"/>
    <property type="evidence" value="ECO:0007669"/>
    <property type="project" value="InterPro"/>
</dbReference>